<reference evidence="3" key="1">
    <citation type="submission" date="2020-05" db="EMBL/GenBank/DDBJ databases">
        <authorList>
            <person name="Chiriac C."/>
            <person name="Salcher M."/>
            <person name="Ghai R."/>
            <person name="Kavagutti S V."/>
        </authorList>
    </citation>
    <scope>NUCLEOTIDE SEQUENCE</scope>
</reference>
<name>A0A6J6NZ81_9ZZZZ</name>
<proteinExistence type="predicted"/>
<dbReference type="PANTHER" id="PTHR13914">
    <property type="entry name" value="PROLINE OXIDASE"/>
    <property type="match status" value="1"/>
</dbReference>
<dbReference type="SUPFAM" id="SSF51730">
    <property type="entry name" value="FAD-linked oxidoreductase"/>
    <property type="match status" value="1"/>
</dbReference>
<dbReference type="EMBL" id="CAEZXL010000141">
    <property type="protein sequence ID" value="CAB4691252.1"/>
    <property type="molecule type" value="Genomic_DNA"/>
</dbReference>
<dbReference type="GO" id="GO:0005739">
    <property type="term" value="C:mitochondrion"/>
    <property type="evidence" value="ECO:0007669"/>
    <property type="project" value="TreeGrafter"/>
</dbReference>
<protein>
    <submittedName>
        <fullName evidence="3">Unannotated protein</fullName>
    </submittedName>
</protein>
<keyword evidence="1" id="KW-0560">Oxidoreductase</keyword>
<dbReference type="InterPro" id="IPR002872">
    <property type="entry name" value="Proline_DH_dom"/>
</dbReference>
<dbReference type="GO" id="GO:0004657">
    <property type="term" value="F:proline dehydrogenase activity"/>
    <property type="evidence" value="ECO:0007669"/>
    <property type="project" value="InterPro"/>
</dbReference>
<organism evidence="3">
    <name type="scientific">freshwater metagenome</name>
    <dbReference type="NCBI Taxonomy" id="449393"/>
    <lineage>
        <taxon>unclassified sequences</taxon>
        <taxon>metagenomes</taxon>
        <taxon>ecological metagenomes</taxon>
    </lineage>
</organism>
<dbReference type="GO" id="GO:0010133">
    <property type="term" value="P:L-proline catabolic process to L-glutamate"/>
    <property type="evidence" value="ECO:0007669"/>
    <property type="project" value="TreeGrafter"/>
</dbReference>
<feature type="domain" description="Proline dehydrogenase" evidence="2">
    <location>
        <begin position="128"/>
        <end position="420"/>
    </location>
</feature>
<evidence type="ECO:0000313" key="3">
    <source>
        <dbReference type="EMBL" id="CAB4691252.1"/>
    </source>
</evidence>
<dbReference type="AlphaFoldDB" id="A0A6J6NZ81"/>
<evidence type="ECO:0000259" key="2">
    <source>
        <dbReference type="Pfam" id="PF01619"/>
    </source>
</evidence>
<sequence>MQRNERELIADQAVELVKQWLEESKQAGARSPAEKRLAKILKDQKGLDWTLKFVDRVIRPSDIKVAAIELARLSQDLPKSLSFLDRITIRIGGLLAKPFSFIVIPTAKARLRQLVGHLIADARPAKLTKHIAKSKSDGIKLNLNLLGEAVLGESEANYRYEETFNLLKRPDVDYVSIKLSAVASQLSMWGFEQTVQRLVDKLTPLYEYAASQPTPKFINLDMEEYRDLGLTMLVFKKLLSKEQLHNLEAGIVLQAYLPDSFEALKELTDFAQTRTANGGAGIKVRIVKGANLAMEIVDAKWHGWELATYSTKADSDANYKRLIDYALDAKRITALRVGIAGHNLFDLAFAHKLSVAREVSDRVEFEMLQGMAQHLSAQVKKSVGSLLLYTPVVRPSEFQVAVAYLTRRLEENGSPENFMSGVFDITSNQDVFDRERMRFETSLRRIDELGPSQNTTQNRLV</sequence>
<dbReference type="Gene3D" id="3.20.20.220">
    <property type="match status" value="1"/>
</dbReference>
<dbReference type="PANTHER" id="PTHR13914:SF0">
    <property type="entry name" value="PROLINE DEHYDROGENASE 1, MITOCHONDRIAL"/>
    <property type="match status" value="1"/>
</dbReference>
<dbReference type="GO" id="GO:0071949">
    <property type="term" value="F:FAD binding"/>
    <property type="evidence" value="ECO:0007669"/>
    <property type="project" value="TreeGrafter"/>
</dbReference>
<evidence type="ECO:0000256" key="1">
    <source>
        <dbReference type="ARBA" id="ARBA00023002"/>
    </source>
</evidence>
<gene>
    <name evidence="3" type="ORF">UFOPK2373_00809</name>
</gene>
<dbReference type="InterPro" id="IPR029041">
    <property type="entry name" value="FAD-linked_oxidoreductase-like"/>
</dbReference>
<dbReference type="Pfam" id="PF01619">
    <property type="entry name" value="Pro_dh"/>
    <property type="match status" value="1"/>
</dbReference>
<accession>A0A6J6NZ81</accession>
<dbReference type="InterPro" id="IPR015659">
    <property type="entry name" value="Proline_oxidase"/>
</dbReference>